<sequence>MGAETFLVTATGSTLSEAFHQAVAEARAEYGQGGYTGTLAEKDAVRQVFPPSSLSDAQALRQWAAHLLLTEDPDPAWAWIADKWSPAAAVRLDATTWLFFGWASS</sequence>
<evidence type="ECO:0000313" key="2">
    <source>
        <dbReference type="Proteomes" id="UP000242699"/>
    </source>
</evidence>
<dbReference type="Proteomes" id="UP000242699">
    <property type="component" value="Unassembled WGS sequence"/>
</dbReference>
<dbReference type="AlphaFoldDB" id="A0A2T2WTI3"/>
<proteinExistence type="predicted"/>
<reference evidence="1 2" key="1">
    <citation type="journal article" date="2014" name="BMC Genomics">
        <title>Comparison of environmental and isolate Sulfobacillus genomes reveals diverse carbon, sulfur, nitrogen, and hydrogen metabolisms.</title>
        <authorList>
            <person name="Justice N.B."/>
            <person name="Norman A."/>
            <person name="Brown C.T."/>
            <person name="Singh A."/>
            <person name="Thomas B.C."/>
            <person name="Banfield J.F."/>
        </authorList>
    </citation>
    <scope>NUCLEOTIDE SEQUENCE [LARGE SCALE GENOMIC DNA]</scope>
    <source>
        <strain evidence="1">AMDSBA1</strain>
    </source>
</reference>
<dbReference type="EMBL" id="PXYT01000053">
    <property type="protein sequence ID" value="PSR25556.1"/>
    <property type="molecule type" value="Genomic_DNA"/>
</dbReference>
<accession>A0A2T2WTI3</accession>
<organism evidence="1 2">
    <name type="scientific">Sulfobacillus benefaciens</name>
    <dbReference type="NCBI Taxonomy" id="453960"/>
    <lineage>
        <taxon>Bacteria</taxon>
        <taxon>Bacillati</taxon>
        <taxon>Bacillota</taxon>
        <taxon>Clostridia</taxon>
        <taxon>Eubacteriales</taxon>
        <taxon>Clostridiales Family XVII. Incertae Sedis</taxon>
        <taxon>Sulfobacillus</taxon>
    </lineage>
</organism>
<gene>
    <name evidence="1" type="ORF">C7B43_16585</name>
</gene>
<protein>
    <submittedName>
        <fullName evidence="1">Uncharacterized protein</fullName>
    </submittedName>
</protein>
<evidence type="ECO:0000313" key="1">
    <source>
        <dbReference type="EMBL" id="PSR25556.1"/>
    </source>
</evidence>
<comment type="caution">
    <text evidence="1">The sequence shown here is derived from an EMBL/GenBank/DDBJ whole genome shotgun (WGS) entry which is preliminary data.</text>
</comment>
<name>A0A2T2WTI3_9FIRM</name>